<dbReference type="Proteomes" id="UP000236732">
    <property type="component" value="Unassembled WGS sequence"/>
</dbReference>
<dbReference type="InterPro" id="IPR015943">
    <property type="entry name" value="WD40/YVTN_repeat-like_dom_sf"/>
</dbReference>
<name>A0A1H6EM38_9ACTN</name>
<evidence type="ECO:0008006" key="4">
    <source>
        <dbReference type="Google" id="ProtNLM"/>
    </source>
</evidence>
<accession>A0A1H6EM38</accession>
<sequence>MKRAITIGVAAALTAVSAAAPAVAAGYDDWILPSCGTVTGDGTVTYTRTEGEKITPTSNRLRPVVYTTGLVALDSPGTLLSIANGRLSSSTDTGCTWRQIGQVSGSHTELVPASGGGAYAWDRDGNLSLARTTGGVTPLTSPASEVAGIGVDRNQGERLRAADGDGQLHESTDGGRTWKPIGVPAWPQSELLMVYTAVFDPKDLDHVVLGSAGDSRVTFDGGRTWTVATGMSSGGKVNVFSATISPVVGNLVWAMGLNLSELDAGAPSDGRHIYMSTDGGRSYVPVVDQNSDITIPNGPLMTAHPTNPTVLYFVFGTGWSGIGTDIYRYDGRQKKVTTNHNSYDRVTSIAFNPASPSVMYLGVAEES</sequence>
<feature type="chain" id="PRO_5009297206" description="Dispase autolysis-inducing protein" evidence="1">
    <location>
        <begin position="25"/>
        <end position="367"/>
    </location>
</feature>
<dbReference type="SUPFAM" id="SSF110296">
    <property type="entry name" value="Oligoxyloglucan reducing end-specific cellobiohydrolase"/>
    <property type="match status" value="1"/>
</dbReference>
<reference evidence="2 3" key="1">
    <citation type="submission" date="2016-10" db="EMBL/GenBank/DDBJ databases">
        <authorList>
            <person name="de Groot N.N."/>
        </authorList>
    </citation>
    <scope>NUCLEOTIDE SEQUENCE [LARGE SCALE GENOMIC DNA]</scope>
    <source>
        <strain evidence="2 3">CGMCC 4.7037</strain>
    </source>
</reference>
<evidence type="ECO:0000313" key="3">
    <source>
        <dbReference type="Proteomes" id="UP000236732"/>
    </source>
</evidence>
<keyword evidence="1" id="KW-0732">Signal</keyword>
<dbReference type="Gene3D" id="2.130.10.10">
    <property type="entry name" value="YVTN repeat-like/Quinoprotein amine dehydrogenase"/>
    <property type="match status" value="1"/>
</dbReference>
<dbReference type="AlphaFoldDB" id="A0A1H6EM38"/>
<organism evidence="2 3">
    <name type="scientific">Nonomuraea solani</name>
    <dbReference type="NCBI Taxonomy" id="1144553"/>
    <lineage>
        <taxon>Bacteria</taxon>
        <taxon>Bacillati</taxon>
        <taxon>Actinomycetota</taxon>
        <taxon>Actinomycetes</taxon>
        <taxon>Streptosporangiales</taxon>
        <taxon>Streptosporangiaceae</taxon>
        <taxon>Nonomuraea</taxon>
    </lineage>
</organism>
<gene>
    <name evidence="2" type="ORF">SAMN05444920_111125</name>
</gene>
<dbReference type="RefSeq" id="WP_103960072.1">
    <property type="nucleotide sequence ID" value="NZ_FNVT01000011.1"/>
</dbReference>
<protein>
    <recommendedName>
        <fullName evidence="4">Dispase autolysis-inducing protein</fullName>
    </recommendedName>
</protein>
<keyword evidence="3" id="KW-1185">Reference proteome</keyword>
<proteinExistence type="predicted"/>
<dbReference type="EMBL" id="FNVT01000011">
    <property type="protein sequence ID" value="SEG97955.1"/>
    <property type="molecule type" value="Genomic_DNA"/>
</dbReference>
<evidence type="ECO:0000313" key="2">
    <source>
        <dbReference type="EMBL" id="SEG97955.1"/>
    </source>
</evidence>
<feature type="signal peptide" evidence="1">
    <location>
        <begin position="1"/>
        <end position="24"/>
    </location>
</feature>
<dbReference type="OrthoDB" id="9813892at2"/>
<evidence type="ECO:0000256" key="1">
    <source>
        <dbReference type="SAM" id="SignalP"/>
    </source>
</evidence>